<accession>W6UA36</accession>
<evidence type="ECO:0000313" key="2">
    <source>
        <dbReference type="EMBL" id="EUB57381.1"/>
    </source>
</evidence>
<dbReference type="EMBL" id="APAU02000086">
    <property type="protein sequence ID" value="EUB57381.1"/>
    <property type="molecule type" value="Genomic_DNA"/>
</dbReference>
<evidence type="ECO:0000256" key="1">
    <source>
        <dbReference type="SAM" id="MobiDB-lite"/>
    </source>
</evidence>
<keyword evidence="3" id="KW-1185">Reference proteome</keyword>
<reference evidence="2 3" key="1">
    <citation type="journal article" date="2013" name="Nat. Genet.">
        <title>The genome of the hydatid tapeworm Echinococcus granulosus.</title>
        <authorList>
            <person name="Zheng H."/>
            <person name="Zhang W."/>
            <person name="Zhang L."/>
            <person name="Zhang Z."/>
            <person name="Li J."/>
            <person name="Lu G."/>
            <person name="Zhu Y."/>
            <person name="Wang Y."/>
            <person name="Huang Y."/>
            <person name="Liu J."/>
            <person name="Kang H."/>
            <person name="Chen J."/>
            <person name="Wang L."/>
            <person name="Chen A."/>
            <person name="Yu S."/>
            <person name="Gao Z."/>
            <person name="Jin L."/>
            <person name="Gu W."/>
            <person name="Wang Z."/>
            <person name="Zhao L."/>
            <person name="Shi B."/>
            <person name="Wen H."/>
            <person name="Lin R."/>
            <person name="Jones M.K."/>
            <person name="Brejova B."/>
            <person name="Vinar T."/>
            <person name="Zhao G."/>
            <person name="McManus D.P."/>
            <person name="Chen Z."/>
            <person name="Zhou Y."/>
            <person name="Wang S."/>
        </authorList>
    </citation>
    <scope>NUCLEOTIDE SEQUENCE [LARGE SCALE GENOMIC DNA]</scope>
</reference>
<evidence type="ECO:0000313" key="3">
    <source>
        <dbReference type="Proteomes" id="UP000019149"/>
    </source>
</evidence>
<comment type="caution">
    <text evidence="2">The sequence shown here is derived from an EMBL/GenBank/DDBJ whole genome shotgun (WGS) entry which is preliminary data.</text>
</comment>
<dbReference type="Proteomes" id="UP000019149">
    <property type="component" value="Unassembled WGS sequence"/>
</dbReference>
<dbReference type="CTD" id="36343489"/>
<gene>
    <name evidence="2" type="ORF">EGR_07774</name>
</gene>
<proteinExistence type="predicted"/>
<dbReference type="KEGG" id="egl:EGR_07774"/>
<feature type="region of interest" description="Disordered" evidence="1">
    <location>
        <begin position="1"/>
        <end position="32"/>
    </location>
</feature>
<dbReference type="AlphaFoldDB" id="W6UA36"/>
<name>W6UA36_ECHGR</name>
<organism evidence="2 3">
    <name type="scientific">Echinococcus granulosus</name>
    <name type="common">Hydatid tapeworm</name>
    <dbReference type="NCBI Taxonomy" id="6210"/>
    <lineage>
        <taxon>Eukaryota</taxon>
        <taxon>Metazoa</taxon>
        <taxon>Spiralia</taxon>
        <taxon>Lophotrochozoa</taxon>
        <taxon>Platyhelminthes</taxon>
        <taxon>Cestoda</taxon>
        <taxon>Eucestoda</taxon>
        <taxon>Cyclophyllidea</taxon>
        <taxon>Taeniidae</taxon>
        <taxon>Echinococcus</taxon>
        <taxon>Echinococcus granulosus group</taxon>
    </lineage>
</organism>
<protein>
    <submittedName>
        <fullName evidence="2">Uncharacterized protein</fullName>
    </submittedName>
</protein>
<sequence length="164" mass="18986">MQSPTPLNFPVNFSKDVTAGKDPNPTHTQISAPANNTRKLSSFPSIDLYMEEIGVNLQLTTLKHLILMGREKSKYLCIDLIEEKTKDLQFFLNIRKIKQGVSPTELTTFVNSRIIEKYLWIKNKFLMSSRLFWHLKVFKSTPITSSIDFICCQLNDWSADREKK</sequence>
<dbReference type="GeneID" id="36343489"/>
<dbReference type="RefSeq" id="XP_024348577.1">
    <property type="nucleotide sequence ID" value="XM_024497023.1"/>
</dbReference>